<sequence>MSQSYLFTSESVSMGHPDKVADQISDAVLDFCLKHDARSRVACETLVTTDLAVIAGEITTKAPLTRRAVDALVRDVVAGIGYVAKNEEEREEIGFTADAIQVDCRIHSQSPHISQGVDVGGAGDQGMMFGFACDETPTLMPLPIDLSHRLVERHAKLRQDGTLGWLRPDAKSQVTVEYNADGTPSRIHTIVLSTQHDRSVMAKDRADFFTDEARQLVIDKIIHPVLNADRPDLVKGKLVMIPPGKEAPKLAPGDIACHINPTGCFLTGGPHGDCGLTGRKIIVDTYGGRGRHGGGAFSGKDPTKVDRSAAYMCRYIAKNIVKSGLAKQCEVQLSYAIGFPDPLNIWVNTNGTVAAGVSEAKLVELIRKHFRLTPAGIIETLNLRRPIYQESARHGHFGRELPDFSWEKTDKAAALKADA</sequence>
<feature type="binding site" description="in other chain" evidence="10">
    <location>
        <position position="304"/>
    </location>
    <ligand>
        <name>L-methionine</name>
        <dbReference type="ChEBI" id="CHEBI:57844"/>
        <note>ligand shared between two neighboring subunits</note>
    </ligand>
</feature>
<dbReference type="Pfam" id="PF02772">
    <property type="entry name" value="S-AdoMet_synt_M"/>
    <property type="match status" value="1"/>
</dbReference>
<evidence type="ECO:0000256" key="6">
    <source>
        <dbReference type="ARBA" id="ARBA00022741"/>
    </source>
</evidence>
<dbReference type="GO" id="GO:0006730">
    <property type="term" value="P:one-carbon metabolic process"/>
    <property type="evidence" value="ECO:0007669"/>
    <property type="project" value="UniProtKB-KW"/>
</dbReference>
<dbReference type="InterPro" id="IPR022628">
    <property type="entry name" value="S-AdoMet_synt_N"/>
</dbReference>
<dbReference type="GO" id="GO:0006556">
    <property type="term" value="P:S-adenosylmethionine biosynthetic process"/>
    <property type="evidence" value="ECO:0007669"/>
    <property type="project" value="UniProtKB-UniRule"/>
</dbReference>
<feature type="binding site" evidence="10">
    <location>
        <position position="296"/>
    </location>
    <ligand>
        <name>ATP</name>
        <dbReference type="ChEBI" id="CHEBI:30616"/>
        <note>ligand shared between two neighboring subunits</note>
    </ligand>
</feature>
<feature type="binding site" evidence="10">
    <location>
        <position position="300"/>
    </location>
    <ligand>
        <name>ATP</name>
        <dbReference type="ChEBI" id="CHEBI:30616"/>
        <note>ligand shared between two neighboring subunits</note>
    </ligand>
</feature>
<dbReference type="Pfam" id="PF02773">
    <property type="entry name" value="S-AdoMet_synt_C"/>
    <property type="match status" value="1"/>
</dbReference>
<dbReference type="InterPro" id="IPR022630">
    <property type="entry name" value="S-AdoMet_synt_C"/>
</dbReference>
<dbReference type="Gene3D" id="3.30.300.10">
    <property type="match status" value="3"/>
</dbReference>
<dbReference type="EC" id="2.5.1.6" evidence="10"/>
<dbReference type="PROSITE" id="PS00377">
    <property type="entry name" value="ADOMET_SYNTHASE_2"/>
    <property type="match status" value="1"/>
</dbReference>
<dbReference type="GO" id="GO:0004478">
    <property type="term" value="F:methionine adenosyltransferase activity"/>
    <property type="evidence" value="ECO:0007669"/>
    <property type="project" value="UniProtKB-UniRule"/>
</dbReference>
<feature type="binding site" evidence="10">
    <location>
        <position position="273"/>
    </location>
    <ligand>
        <name>ATP</name>
        <dbReference type="ChEBI" id="CHEBI:30616"/>
        <note>ligand shared between two neighboring subunits</note>
    </ligand>
</feature>
<feature type="binding site" evidence="10">
    <location>
        <position position="273"/>
    </location>
    <ligand>
        <name>L-methionine</name>
        <dbReference type="ChEBI" id="CHEBI:57844"/>
        <note>ligand shared between two neighboring subunits</note>
    </ligand>
</feature>
<dbReference type="GO" id="GO:0005737">
    <property type="term" value="C:cytoplasm"/>
    <property type="evidence" value="ECO:0007669"/>
    <property type="project" value="UniProtKB-SubCell"/>
</dbReference>
<dbReference type="NCBIfam" id="TIGR01034">
    <property type="entry name" value="metK"/>
    <property type="match status" value="1"/>
</dbReference>
<feature type="binding site" description="in other chain" evidence="10">
    <location>
        <position position="57"/>
    </location>
    <ligand>
        <name>L-methionine</name>
        <dbReference type="ChEBI" id="CHEBI:57844"/>
        <note>ligand shared between two neighboring subunits</note>
    </ligand>
</feature>
<reference evidence="16" key="1">
    <citation type="submission" date="2021-05" db="EMBL/GenBank/DDBJ databases">
        <title>Complete genome sequence of the cellulolytic planctomycete Telmatocola sphagniphila SP2T and characterization of the first cellulase from planctomycetes.</title>
        <authorList>
            <person name="Rakitin A.L."/>
            <person name="Beletsky A.V."/>
            <person name="Naumoff D.G."/>
            <person name="Kulichevskaya I.S."/>
            <person name="Mardanov A.V."/>
            <person name="Ravin N.V."/>
            <person name="Dedysh S.N."/>
        </authorList>
    </citation>
    <scope>NUCLEOTIDE SEQUENCE</scope>
    <source>
        <strain evidence="16">SP2T</strain>
    </source>
</reference>
<dbReference type="InterPro" id="IPR022631">
    <property type="entry name" value="ADOMET_SYNTHASE_CS"/>
</dbReference>
<feature type="binding site" description="in other chain" evidence="10">
    <location>
        <begin position="279"/>
        <end position="280"/>
    </location>
    <ligand>
        <name>ATP</name>
        <dbReference type="ChEBI" id="CHEBI:30616"/>
        <note>ligand shared between two neighboring subunits</note>
    </ligand>
</feature>
<name>A0A8E6B5Q9_9BACT</name>
<evidence type="ECO:0000313" key="17">
    <source>
        <dbReference type="Proteomes" id="UP000676194"/>
    </source>
</evidence>
<dbReference type="FunFam" id="3.30.300.10:FF:000003">
    <property type="entry name" value="S-adenosylmethionine synthase"/>
    <property type="match status" value="1"/>
</dbReference>
<dbReference type="Pfam" id="PF00438">
    <property type="entry name" value="S-AdoMet_synt_N"/>
    <property type="match status" value="1"/>
</dbReference>
<dbReference type="EMBL" id="CP074694">
    <property type="protein sequence ID" value="QVL32221.1"/>
    <property type="molecule type" value="Genomic_DNA"/>
</dbReference>
<comment type="similarity">
    <text evidence="2 10 12">Belongs to the AdoMet synthase family.</text>
</comment>
<dbReference type="InterPro" id="IPR022636">
    <property type="entry name" value="S-AdoMet_synthetase_sfam"/>
</dbReference>
<dbReference type="HAMAP" id="MF_00086">
    <property type="entry name" value="S_AdoMet_synth1"/>
    <property type="match status" value="1"/>
</dbReference>
<comment type="cofactor">
    <cofactor evidence="10">
        <name>K(+)</name>
        <dbReference type="ChEBI" id="CHEBI:29103"/>
    </cofactor>
    <text evidence="10">Binds 1 potassium ion per subunit.</text>
</comment>
<keyword evidence="7 10" id="KW-0067">ATP-binding</keyword>
<keyword evidence="3 10" id="KW-0554">One-carbon metabolism</keyword>
<keyword evidence="8 10" id="KW-0460">Magnesium</keyword>
<comment type="caution">
    <text evidence="10">Lacks conserved residue(s) required for the propagation of feature annotation.</text>
</comment>
<feature type="domain" description="S-adenosylmethionine synthetase central" evidence="14">
    <location>
        <begin position="121"/>
        <end position="233"/>
    </location>
</feature>
<evidence type="ECO:0000256" key="8">
    <source>
        <dbReference type="ARBA" id="ARBA00022842"/>
    </source>
</evidence>
<dbReference type="PANTHER" id="PTHR11964">
    <property type="entry name" value="S-ADENOSYLMETHIONINE SYNTHETASE"/>
    <property type="match status" value="1"/>
</dbReference>
<feature type="binding site" description="in other chain" evidence="10">
    <location>
        <begin position="169"/>
        <end position="171"/>
    </location>
    <ligand>
        <name>ATP</name>
        <dbReference type="ChEBI" id="CHEBI:30616"/>
        <note>ligand shared between two neighboring subunits</note>
    </ligand>
</feature>
<evidence type="ECO:0000256" key="7">
    <source>
        <dbReference type="ARBA" id="ARBA00022840"/>
    </source>
</evidence>
<gene>
    <name evidence="10 16" type="primary">metK</name>
    <name evidence="16" type="ORF">KIH39_25865</name>
</gene>
<keyword evidence="4 10" id="KW-0808">Transferase</keyword>
<evidence type="ECO:0000256" key="2">
    <source>
        <dbReference type="ARBA" id="ARBA00009685"/>
    </source>
</evidence>
<dbReference type="Proteomes" id="UP000676194">
    <property type="component" value="Chromosome"/>
</dbReference>
<dbReference type="SUPFAM" id="SSF55973">
    <property type="entry name" value="S-adenosylmethionine synthetase"/>
    <property type="match status" value="3"/>
</dbReference>
<feature type="domain" description="S-adenosylmethionine synthetase N-terminal" evidence="13">
    <location>
        <begin position="5"/>
        <end position="111"/>
    </location>
</feature>
<keyword evidence="17" id="KW-1185">Reference proteome</keyword>
<dbReference type="InterPro" id="IPR022629">
    <property type="entry name" value="S-AdoMet_synt_central"/>
</dbReference>
<evidence type="ECO:0000256" key="10">
    <source>
        <dbReference type="HAMAP-Rule" id="MF_00086"/>
    </source>
</evidence>
<dbReference type="CDD" id="cd18079">
    <property type="entry name" value="S-AdoMet_synt"/>
    <property type="match status" value="1"/>
</dbReference>
<comment type="subcellular location">
    <subcellularLocation>
        <location evidence="10 11">Cytoplasm</location>
    </subcellularLocation>
</comment>
<keyword evidence="6 10" id="KW-0547">Nucleotide-binding</keyword>
<dbReference type="GO" id="GO:0005524">
    <property type="term" value="F:ATP binding"/>
    <property type="evidence" value="ECO:0007669"/>
    <property type="project" value="UniProtKB-UniRule"/>
</dbReference>
<evidence type="ECO:0000256" key="3">
    <source>
        <dbReference type="ARBA" id="ARBA00022563"/>
    </source>
</evidence>
<dbReference type="UniPathway" id="UPA00315">
    <property type="reaction ID" value="UER00080"/>
</dbReference>
<dbReference type="PIRSF" id="PIRSF000497">
    <property type="entry name" value="MAT"/>
    <property type="match status" value="1"/>
</dbReference>
<comment type="catalytic activity">
    <reaction evidence="10">
        <text>L-methionine + ATP + H2O = S-adenosyl-L-methionine + phosphate + diphosphate</text>
        <dbReference type="Rhea" id="RHEA:21080"/>
        <dbReference type="ChEBI" id="CHEBI:15377"/>
        <dbReference type="ChEBI" id="CHEBI:30616"/>
        <dbReference type="ChEBI" id="CHEBI:33019"/>
        <dbReference type="ChEBI" id="CHEBI:43474"/>
        <dbReference type="ChEBI" id="CHEBI:57844"/>
        <dbReference type="ChEBI" id="CHEBI:59789"/>
        <dbReference type="EC" id="2.5.1.6"/>
    </reaction>
</comment>
<feature type="binding site" evidence="10">
    <location>
        <position position="18"/>
    </location>
    <ligand>
        <name>Mg(2+)</name>
        <dbReference type="ChEBI" id="CHEBI:18420"/>
    </ligand>
</feature>
<evidence type="ECO:0000313" key="16">
    <source>
        <dbReference type="EMBL" id="QVL32221.1"/>
    </source>
</evidence>
<feature type="domain" description="S-adenosylmethionine synthetase C-terminal" evidence="15">
    <location>
        <begin position="268"/>
        <end position="408"/>
    </location>
</feature>
<feature type="binding site" description="in other chain" evidence="10">
    <location>
        <position position="109"/>
    </location>
    <ligand>
        <name>L-methionine</name>
        <dbReference type="ChEBI" id="CHEBI:57844"/>
        <note>ligand shared between two neighboring subunits</note>
    </ligand>
</feature>
<evidence type="ECO:0000259" key="15">
    <source>
        <dbReference type="Pfam" id="PF02773"/>
    </source>
</evidence>
<evidence type="ECO:0000256" key="11">
    <source>
        <dbReference type="RuleBase" id="RU000542"/>
    </source>
</evidence>
<evidence type="ECO:0000259" key="14">
    <source>
        <dbReference type="Pfam" id="PF02772"/>
    </source>
</evidence>
<evidence type="ECO:0000256" key="1">
    <source>
        <dbReference type="ARBA" id="ARBA00005224"/>
    </source>
</evidence>
<evidence type="ECO:0000256" key="12">
    <source>
        <dbReference type="RuleBase" id="RU004462"/>
    </source>
</evidence>
<comment type="subunit">
    <text evidence="10">Homotetramer; dimer of dimers.</text>
</comment>
<keyword evidence="10" id="KW-0963">Cytoplasm</keyword>
<comment type="function">
    <text evidence="10">Catalyzes the formation of S-adenosylmethionine (AdoMet) from methionine and ATP. The overall synthetic reaction is composed of two sequential steps, AdoMet formation and the subsequent tripolyphosphate hydrolysis which occurs prior to release of AdoMet from the enzyme.</text>
</comment>
<proteinExistence type="inferred from homology"/>
<dbReference type="InterPro" id="IPR002133">
    <property type="entry name" value="S-AdoMet_synthetase"/>
</dbReference>
<protein>
    <recommendedName>
        <fullName evidence="10">S-adenosylmethionine synthase</fullName>
        <shortName evidence="10">AdoMet synthase</shortName>
        <ecNumber evidence="10">2.5.1.6</ecNumber>
    </recommendedName>
    <alternativeName>
        <fullName evidence="10">MAT</fullName>
    </alternativeName>
    <alternativeName>
        <fullName evidence="10">Methionine adenosyltransferase</fullName>
    </alternativeName>
</protein>
<dbReference type="AlphaFoldDB" id="A0A8E6B5Q9"/>
<feature type="binding site" description="in other chain" evidence="10">
    <location>
        <position position="16"/>
    </location>
    <ligand>
        <name>ATP</name>
        <dbReference type="ChEBI" id="CHEBI:30616"/>
        <note>ligand shared between two neighboring subunits</note>
    </ligand>
</feature>
<evidence type="ECO:0000256" key="9">
    <source>
        <dbReference type="ARBA" id="ARBA00022958"/>
    </source>
</evidence>
<keyword evidence="9 10" id="KW-0630">Potassium</keyword>
<comment type="pathway">
    <text evidence="1 10">Amino-acid biosynthesis; S-adenosyl-L-methionine biosynthesis; S-adenosyl-L-methionine from L-methionine: step 1/1.</text>
</comment>
<dbReference type="KEGG" id="tsph:KIH39_25865"/>
<evidence type="ECO:0000256" key="5">
    <source>
        <dbReference type="ARBA" id="ARBA00022723"/>
    </source>
</evidence>
<accession>A0A8E6B5Q9</accession>
<organism evidence="16 17">
    <name type="scientific">Telmatocola sphagniphila</name>
    <dbReference type="NCBI Taxonomy" id="1123043"/>
    <lineage>
        <taxon>Bacteria</taxon>
        <taxon>Pseudomonadati</taxon>
        <taxon>Planctomycetota</taxon>
        <taxon>Planctomycetia</taxon>
        <taxon>Gemmatales</taxon>
        <taxon>Gemmataceae</taxon>
    </lineage>
</organism>
<dbReference type="RefSeq" id="WP_213496968.1">
    <property type="nucleotide sequence ID" value="NZ_CP074694.1"/>
</dbReference>
<feature type="binding site" evidence="10">
    <location>
        <position position="44"/>
    </location>
    <ligand>
        <name>K(+)</name>
        <dbReference type="ChEBI" id="CHEBI:29103"/>
    </ligand>
</feature>
<feature type="region of interest" description="Flexible loop" evidence="10">
    <location>
        <begin position="109"/>
        <end position="119"/>
    </location>
</feature>
<evidence type="ECO:0000259" key="13">
    <source>
        <dbReference type="Pfam" id="PF00438"/>
    </source>
</evidence>
<comment type="cofactor">
    <cofactor evidence="10">
        <name>Mg(2+)</name>
        <dbReference type="ChEBI" id="CHEBI:18420"/>
    </cofactor>
    <text evidence="10">Binds 2 divalent ions per subunit.</text>
</comment>
<dbReference type="PROSITE" id="PS00376">
    <property type="entry name" value="ADOMET_SYNTHASE_1"/>
    <property type="match status" value="1"/>
</dbReference>
<keyword evidence="5 10" id="KW-0479">Metal-binding</keyword>
<dbReference type="GO" id="GO:0000287">
    <property type="term" value="F:magnesium ion binding"/>
    <property type="evidence" value="ECO:0007669"/>
    <property type="project" value="UniProtKB-UniRule"/>
</dbReference>
<evidence type="ECO:0000256" key="4">
    <source>
        <dbReference type="ARBA" id="ARBA00022679"/>
    </source>
</evidence>